<keyword evidence="2" id="KW-1133">Transmembrane helix</keyword>
<feature type="region of interest" description="Disordered" evidence="1">
    <location>
        <begin position="1"/>
        <end position="24"/>
    </location>
</feature>
<gene>
    <name evidence="3" type="ORF">UFOPK2399_00903</name>
</gene>
<evidence type="ECO:0000256" key="2">
    <source>
        <dbReference type="SAM" id="Phobius"/>
    </source>
</evidence>
<feature type="transmembrane region" description="Helical" evidence="2">
    <location>
        <begin position="58"/>
        <end position="78"/>
    </location>
</feature>
<keyword evidence="2" id="KW-0472">Membrane</keyword>
<proteinExistence type="predicted"/>
<feature type="transmembrane region" description="Helical" evidence="2">
    <location>
        <begin position="84"/>
        <end position="102"/>
    </location>
</feature>
<feature type="compositionally biased region" description="Basic and acidic residues" evidence="1">
    <location>
        <begin position="15"/>
        <end position="24"/>
    </location>
</feature>
<evidence type="ECO:0000256" key="1">
    <source>
        <dbReference type="SAM" id="MobiDB-lite"/>
    </source>
</evidence>
<sequence>MKLIPKMLPRSVKAPKADEHRPRGEPAFSLGWALFLVLAIFDRSALASIYHWVRDLPWFLEMFAWFFGLPYMVGLAIAEGGWQTWLKIVTIVLVAVMFGGALRSGKKKSR</sequence>
<dbReference type="AlphaFoldDB" id="A0A6J6P577"/>
<protein>
    <submittedName>
        <fullName evidence="3">Unannotated protein</fullName>
    </submittedName>
</protein>
<reference evidence="3" key="1">
    <citation type="submission" date="2020-05" db="EMBL/GenBank/DDBJ databases">
        <authorList>
            <person name="Chiriac C."/>
            <person name="Salcher M."/>
            <person name="Ghai R."/>
            <person name="Kavagutti S V."/>
        </authorList>
    </citation>
    <scope>NUCLEOTIDE SEQUENCE</scope>
</reference>
<keyword evidence="2" id="KW-0812">Transmembrane</keyword>
<dbReference type="EMBL" id="CAEZXP010000002">
    <property type="protein sequence ID" value="CAB4694039.1"/>
    <property type="molecule type" value="Genomic_DNA"/>
</dbReference>
<accession>A0A6J6P577</accession>
<organism evidence="3">
    <name type="scientific">freshwater metagenome</name>
    <dbReference type="NCBI Taxonomy" id="449393"/>
    <lineage>
        <taxon>unclassified sequences</taxon>
        <taxon>metagenomes</taxon>
        <taxon>ecological metagenomes</taxon>
    </lineage>
</organism>
<feature type="transmembrane region" description="Helical" evidence="2">
    <location>
        <begin position="27"/>
        <end position="46"/>
    </location>
</feature>
<evidence type="ECO:0000313" key="3">
    <source>
        <dbReference type="EMBL" id="CAB4694039.1"/>
    </source>
</evidence>
<name>A0A6J6P577_9ZZZZ</name>